<evidence type="ECO:0000313" key="2">
    <source>
        <dbReference type="EMBL" id="GBN63445.1"/>
    </source>
</evidence>
<protein>
    <submittedName>
        <fullName evidence="2">Uncharacterized protein</fullName>
    </submittedName>
</protein>
<sequence length="117" mass="13731">MRESFVGHPVLSTRTVLLLVGAILNNDCKPCCGETIEVTYQPWTEARERIIYYLQKERCMYILGRDYQPEESVPQEKDTGIIHQRVKQEASEFWMCDYKLNIKSQHKEFSMVPDALD</sequence>
<reference evidence="2 3" key="1">
    <citation type="journal article" date="2019" name="Sci. Rep.">
        <title>Orb-weaving spider Araneus ventricosus genome elucidates the spidroin gene catalogue.</title>
        <authorList>
            <person name="Kono N."/>
            <person name="Nakamura H."/>
            <person name="Ohtoshi R."/>
            <person name="Moran D.A.P."/>
            <person name="Shinohara A."/>
            <person name="Yoshida Y."/>
            <person name="Fujiwara M."/>
            <person name="Mori M."/>
            <person name="Tomita M."/>
            <person name="Arakawa K."/>
        </authorList>
    </citation>
    <scope>NUCLEOTIDE SEQUENCE [LARGE SCALE GENOMIC DNA]</scope>
</reference>
<dbReference type="Proteomes" id="UP000499080">
    <property type="component" value="Unassembled WGS sequence"/>
</dbReference>
<accession>A0A4Y2QJJ8</accession>
<evidence type="ECO:0000313" key="3">
    <source>
        <dbReference type="Proteomes" id="UP000499080"/>
    </source>
</evidence>
<dbReference type="EMBL" id="BGPR01014043">
    <property type="protein sequence ID" value="GBN63445.1"/>
    <property type="molecule type" value="Genomic_DNA"/>
</dbReference>
<organism evidence="2 3">
    <name type="scientific">Araneus ventricosus</name>
    <name type="common">Orbweaver spider</name>
    <name type="synonym">Epeira ventricosa</name>
    <dbReference type="NCBI Taxonomy" id="182803"/>
    <lineage>
        <taxon>Eukaryota</taxon>
        <taxon>Metazoa</taxon>
        <taxon>Ecdysozoa</taxon>
        <taxon>Arthropoda</taxon>
        <taxon>Chelicerata</taxon>
        <taxon>Arachnida</taxon>
        <taxon>Araneae</taxon>
        <taxon>Araneomorphae</taxon>
        <taxon>Entelegynae</taxon>
        <taxon>Araneoidea</taxon>
        <taxon>Araneidae</taxon>
        <taxon>Araneus</taxon>
    </lineage>
</organism>
<dbReference type="AlphaFoldDB" id="A0A4Y2QJJ8"/>
<comment type="caution">
    <text evidence="2">The sequence shown here is derived from an EMBL/GenBank/DDBJ whole genome shotgun (WGS) entry which is preliminary data.</text>
</comment>
<feature type="signal peptide" evidence="1">
    <location>
        <begin position="1"/>
        <end position="33"/>
    </location>
</feature>
<gene>
    <name evidence="2" type="ORF">AVEN_177708_1</name>
</gene>
<keyword evidence="3" id="KW-1185">Reference proteome</keyword>
<proteinExistence type="predicted"/>
<evidence type="ECO:0000256" key="1">
    <source>
        <dbReference type="SAM" id="SignalP"/>
    </source>
</evidence>
<name>A0A4Y2QJJ8_ARAVE</name>
<feature type="chain" id="PRO_5021207543" evidence="1">
    <location>
        <begin position="34"/>
        <end position="117"/>
    </location>
</feature>
<keyword evidence="1" id="KW-0732">Signal</keyword>